<evidence type="ECO:0000313" key="1">
    <source>
        <dbReference type="EMBL" id="AKK06304.1"/>
    </source>
</evidence>
<reference evidence="1 2" key="1">
    <citation type="journal article" date="2015" name="Genome Announc.">
        <title>Complete Genome Sequence of the Type Strain Corynebacterium mustelae DSM 45274, Isolated from Various Tissues of a Male Ferret with Lethal Sepsis.</title>
        <authorList>
            <person name="Ruckert C."/>
            <person name="Eimer J."/>
            <person name="Winkler A."/>
            <person name="Tauch A."/>
        </authorList>
    </citation>
    <scope>NUCLEOTIDE SEQUENCE [LARGE SCALE GENOMIC DNA]</scope>
    <source>
        <strain evidence="1 2">DSM 45274</strain>
    </source>
</reference>
<dbReference type="RefSeq" id="WP_047262357.1">
    <property type="nucleotide sequence ID" value="NZ_CP011542.1"/>
</dbReference>
<proteinExistence type="predicted"/>
<keyword evidence="2" id="KW-1185">Reference proteome</keyword>
<dbReference type="Proteomes" id="UP000035199">
    <property type="component" value="Chromosome"/>
</dbReference>
<protein>
    <submittedName>
        <fullName evidence="1">Uncharacterized protein</fullName>
    </submittedName>
</protein>
<dbReference type="STRING" id="571915.CMUST_09940"/>
<sequence length="164" mass="18374">MSTFSEQYLALTDEERENLLPTIRPDAGLTEDDLAVVIADLQRSDEEFLHVEILRFLSQFPNSPQAKTALLSVLKQENPDDMVLSHAGQELMFFTLDDDDFDAIYRCLVTIHGDEDYENASAYSPANTPPRRSASFSTPGCTWTLSTPGSHHDYILRTIPSPHG</sequence>
<evidence type="ECO:0000313" key="2">
    <source>
        <dbReference type="Proteomes" id="UP000035199"/>
    </source>
</evidence>
<dbReference type="EMBL" id="CP011542">
    <property type="protein sequence ID" value="AKK06304.1"/>
    <property type="molecule type" value="Genomic_DNA"/>
</dbReference>
<reference evidence="2" key="2">
    <citation type="submission" date="2015-05" db="EMBL/GenBank/DDBJ databases">
        <title>Complete genome sequence of Corynebacterium mustelae DSM 45274, isolated from various tissues of a male ferret with lethal sepsis.</title>
        <authorList>
            <person name="Ruckert C."/>
            <person name="Albersmeier A."/>
            <person name="Winkler A."/>
            <person name="Tauch A."/>
        </authorList>
    </citation>
    <scope>NUCLEOTIDE SEQUENCE [LARGE SCALE GENOMIC DNA]</scope>
    <source>
        <strain evidence="2">DSM 45274</strain>
    </source>
</reference>
<organism evidence="1 2">
    <name type="scientific">Corynebacterium mustelae</name>
    <dbReference type="NCBI Taxonomy" id="571915"/>
    <lineage>
        <taxon>Bacteria</taxon>
        <taxon>Bacillati</taxon>
        <taxon>Actinomycetota</taxon>
        <taxon>Actinomycetes</taxon>
        <taxon>Mycobacteriales</taxon>
        <taxon>Corynebacteriaceae</taxon>
        <taxon>Corynebacterium</taxon>
    </lineage>
</organism>
<gene>
    <name evidence="1" type="ORF">CMUST_09940</name>
</gene>
<dbReference type="AlphaFoldDB" id="A0A0G3GYR3"/>
<accession>A0A0G3GYR3</accession>
<dbReference type="KEGG" id="cmv:CMUST_09940"/>
<name>A0A0G3GYR3_9CORY</name>